<dbReference type="Proteomes" id="UP000650224">
    <property type="component" value="Unassembled WGS sequence"/>
</dbReference>
<accession>A0A8I0HRK1</accession>
<dbReference type="EMBL" id="JACSPR010000026">
    <property type="protein sequence ID" value="MBD8031418.1"/>
    <property type="molecule type" value="Genomic_DNA"/>
</dbReference>
<keyword evidence="2" id="KW-1185">Reference proteome</keyword>
<evidence type="ECO:0000313" key="1">
    <source>
        <dbReference type="EMBL" id="MBD8031418.1"/>
    </source>
</evidence>
<organism evidence="1 2">
    <name type="scientific">Corynebacterium gallinarum</name>
    <dbReference type="NCBI Taxonomy" id="2762214"/>
    <lineage>
        <taxon>Bacteria</taxon>
        <taxon>Bacillati</taxon>
        <taxon>Actinomycetota</taxon>
        <taxon>Actinomycetes</taxon>
        <taxon>Mycobacteriales</taxon>
        <taxon>Corynebacteriaceae</taxon>
        <taxon>Corynebacterium</taxon>
    </lineage>
</organism>
<comment type="caution">
    <text evidence="1">The sequence shown here is derived from an EMBL/GenBank/DDBJ whole genome shotgun (WGS) entry which is preliminary data.</text>
</comment>
<sequence length="66" mass="7215">MTIPARTKHPGTWWHDTEITTTTARDGNRKKIRLTIGGNLKVDLSRAQAVELINAMADVLEGGDDG</sequence>
<gene>
    <name evidence="1" type="ORF">H9627_14095</name>
</gene>
<dbReference type="AlphaFoldDB" id="A0A8I0HRK1"/>
<reference evidence="1 2" key="1">
    <citation type="submission" date="2020-08" db="EMBL/GenBank/DDBJ databases">
        <title>A Genomic Blueprint of the Chicken Gut Microbiome.</title>
        <authorList>
            <person name="Gilroy R."/>
            <person name="Ravi A."/>
            <person name="Getino M."/>
            <person name="Pursley I."/>
            <person name="Horton D.L."/>
            <person name="Alikhan N.-F."/>
            <person name="Baker D."/>
            <person name="Gharbi K."/>
            <person name="Hall N."/>
            <person name="Watson M."/>
            <person name="Adriaenssens E.M."/>
            <person name="Foster-Nyarko E."/>
            <person name="Jarju S."/>
            <person name="Secka A."/>
            <person name="Antonio M."/>
            <person name="Oren A."/>
            <person name="Chaudhuri R."/>
            <person name="La Ragione R.M."/>
            <person name="Hildebrand F."/>
            <person name="Pallen M.J."/>
        </authorList>
    </citation>
    <scope>NUCLEOTIDE SEQUENCE [LARGE SCALE GENOMIC DNA]</scope>
    <source>
        <strain evidence="1 2">Sa1YVA5</strain>
    </source>
</reference>
<dbReference type="RefSeq" id="WP_191734643.1">
    <property type="nucleotide sequence ID" value="NZ_JACSPR010000026.1"/>
</dbReference>
<protein>
    <submittedName>
        <fullName evidence="1">Uncharacterized protein</fullName>
    </submittedName>
</protein>
<evidence type="ECO:0000313" key="2">
    <source>
        <dbReference type="Proteomes" id="UP000650224"/>
    </source>
</evidence>
<name>A0A8I0HRK1_9CORY</name>
<proteinExistence type="predicted"/>